<protein>
    <submittedName>
        <fullName evidence="3">DUF5671 domain-containing protein</fullName>
    </submittedName>
</protein>
<dbReference type="RefSeq" id="WP_281781584.1">
    <property type="nucleotide sequence ID" value="NZ_AP027041.1"/>
</dbReference>
<evidence type="ECO:0000259" key="2">
    <source>
        <dbReference type="Pfam" id="PF18920"/>
    </source>
</evidence>
<sequence length="213" mass="23642">MASGSQELERFVYEALVRGESKASISAALASAGWRDEQTRGVLDAYADTPFVVPVPRPRASVSAREAFLYLVLFASLYFAAWHLGSLLFDLIARAWPDPAEDYAAYRLGRSIRWSTAALIIAFPVFAFVSNYVAKDVARHPIKRLSPVRRWLTYLTLFVAAAVLIGDMTTLVFNVLGGELTARFVLKVVVVALIAGSAFAWYLYDLRREEVDA</sequence>
<dbReference type="Proteomes" id="UP001317822">
    <property type="component" value="Chromosome"/>
</dbReference>
<keyword evidence="1" id="KW-1133">Transmembrane helix</keyword>
<organism evidence="3 4">
    <name type="scientific">Lysobacter auxotrophicus</name>
    <dbReference type="NCBI Taxonomy" id="2992573"/>
    <lineage>
        <taxon>Bacteria</taxon>
        <taxon>Pseudomonadati</taxon>
        <taxon>Pseudomonadota</taxon>
        <taxon>Gammaproteobacteria</taxon>
        <taxon>Lysobacterales</taxon>
        <taxon>Lysobacteraceae</taxon>
        <taxon>Lysobacter</taxon>
    </lineage>
</organism>
<dbReference type="InterPro" id="IPR043728">
    <property type="entry name" value="DUF5671"/>
</dbReference>
<keyword evidence="4" id="KW-1185">Reference proteome</keyword>
<proteinExistence type="predicted"/>
<gene>
    <name evidence="3" type="ORF">LA521A_13820</name>
</gene>
<dbReference type="Pfam" id="PF18920">
    <property type="entry name" value="DUF5671"/>
    <property type="match status" value="1"/>
</dbReference>
<feature type="transmembrane region" description="Helical" evidence="1">
    <location>
        <begin position="67"/>
        <end position="92"/>
    </location>
</feature>
<evidence type="ECO:0000256" key="1">
    <source>
        <dbReference type="SAM" id="Phobius"/>
    </source>
</evidence>
<feature type="transmembrane region" description="Helical" evidence="1">
    <location>
        <begin position="112"/>
        <end position="133"/>
    </location>
</feature>
<accession>A0ABN6UIM8</accession>
<feature type="domain" description="DUF5671" evidence="2">
    <location>
        <begin position="66"/>
        <end position="201"/>
    </location>
</feature>
<keyword evidence="1" id="KW-0472">Membrane</keyword>
<keyword evidence="1" id="KW-0812">Transmembrane</keyword>
<reference evidence="3 4" key="1">
    <citation type="journal article" date="2023" name="Int. J. Syst. Evol. Microbiol.">
        <title>Physiological and genomic analyses of cobalamin (vitamin B12)-auxotrophy of Lysobacter auxotrophicus sp. nov., a methionine-auxotrophic chitinolytic bacterium isolated from chitin-treated soil.</title>
        <authorList>
            <person name="Saito A."/>
            <person name="Dohra H."/>
            <person name="Hamada M."/>
            <person name="Moriuchi R."/>
            <person name="Kotsuchibashi Y."/>
            <person name="Mori K."/>
        </authorList>
    </citation>
    <scope>NUCLEOTIDE SEQUENCE [LARGE SCALE GENOMIC DNA]</scope>
    <source>
        <strain evidence="3 4">5-21a</strain>
    </source>
</reference>
<feature type="transmembrane region" description="Helical" evidence="1">
    <location>
        <begin position="184"/>
        <end position="204"/>
    </location>
</feature>
<evidence type="ECO:0000313" key="4">
    <source>
        <dbReference type="Proteomes" id="UP001317822"/>
    </source>
</evidence>
<evidence type="ECO:0000313" key="3">
    <source>
        <dbReference type="EMBL" id="BDU16181.1"/>
    </source>
</evidence>
<feature type="transmembrane region" description="Helical" evidence="1">
    <location>
        <begin position="154"/>
        <end position="178"/>
    </location>
</feature>
<dbReference type="EMBL" id="AP027041">
    <property type="protein sequence ID" value="BDU16181.1"/>
    <property type="molecule type" value="Genomic_DNA"/>
</dbReference>
<name>A0ABN6UIM8_9GAMM</name>